<feature type="region of interest" description="Disordered" evidence="1">
    <location>
        <begin position="216"/>
        <end position="251"/>
    </location>
</feature>
<dbReference type="eggNOG" id="ENOG502SK9A">
    <property type="taxonomic scope" value="Eukaryota"/>
</dbReference>
<keyword evidence="3" id="KW-1185">Reference proteome</keyword>
<dbReference type="OMA" id="ETIHKHH"/>
<sequence length="483" mass="54650">MILSEERILLLQDPVPDDLNDWPDFTLTDAKIRVAGSSNYANLLEANPGYPLSVTGRLSRLDNQRAKLVIHPRYTQVQLRIDNCTQYAFGQDPSGKSVIWAGGKAGWYEIVPSTKYTAIYEEIVKAIDLIYFLSDTHQTFASRRPIRGAKVEELLVLYQQHTDYRVDDNAEAEAIFEKYHSFLIRQMLEGWEGINWARTHLWSYFSRLYPDEVAHDPVTESEEDEEQNENPSTSEDEQLGSPPFSSNDEDHEKGWADAIFKEIMHLKADGHMCKRHCSVDGIAKILVKQYNVGSKNEASGIIKDAAQSLLRRLDADPDQGRNRTWSTKVLYRQLRRLVNSEQELQDDEITSDIVTPAKAPASRHHQKSILRLSTGAGKGKKRMLKAQNPPEDDDEEDGNDEEALHSPLVTETPTKKRRLGSDLSNSLGRQPTDASTMPTIVNGLASNFQSEQLDLIRKESLANGRLHVNHLEALVEGFMQGRN</sequence>
<evidence type="ECO:0008006" key="4">
    <source>
        <dbReference type="Google" id="ProtNLM"/>
    </source>
</evidence>
<feature type="region of interest" description="Disordered" evidence="1">
    <location>
        <begin position="356"/>
        <end position="435"/>
    </location>
</feature>
<protein>
    <recommendedName>
        <fullName evidence="4">DNA (cytosine-5)-methyltransferase 1 replication foci domain-containing protein</fullName>
    </recommendedName>
</protein>
<feature type="compositionally biased region" description="Acidic residues" evidence="1">
    <location>
        <begin position="390"/>
        <end position="401"/>
    </location>
</feature>
<evidence type="ECO:0000313" key="2">
    <source>
        <dbReference type="EMBL" id="ERF73347.1"/>
    </source>
</evidence>
<feature type="compositionally biased region" description="Polar residues" evidence="1">
    <location>
        <begin position="422"/>
        <end position="435"/>
    </location>
</feature>
<dbReference type="RefSeq" id="XP_007801006.1">
    <property type="nucleotide sequence ID" value="XM_007802815.1"/>
</dbReference>
<dbReference type="AlphaFoldDB" id="U1G7F3"/>
<dbReference type="Proteomes" id="UP000019373">
    <property type="component" value="Unassembled WGS sequence"/>
</dbReference>
<proteinExistence type="predicted"/>
<organism evidence="2 3">
    <name type="scientific">Endocarpon pusillum (strain Z07020 / HMAS-L-300199)</name>
    <name type="common">Lichen-forming fungus</name>
    <dbReference type="NCBI Taxonomy" id="1263415"/>
    <lineage>
        <taxon>Eukaryota</taxon>
        <taxon>Fungi</taxon>
        <taxon>Dikarya</taxon>
        <taxon>Ascomycota</taxon>
        <taxon>Pezizomycotina</taxon>
        <taxon>Eurotiomycetes</taxon>
        <taxon>Chaetothyriomycetidae</taxon>
        <taxon>Verrucariales</taxon>
        <taxon>Verrucariaceae</taxon>
        <taxon>Endocarpon</taxon>
    </lineage>
</organism>
<reference evidence="3" key="1">
    <citation type="journal article" date="2014" name="BMC Genomics">
        <title>Genome characteristics reveal the impact of lichenization on lichen-forming fungus Endocarpon pusillum Hedwig (Verrucariales, Ascomycota).</title>
        <authorList>
            <person name="Wang Y.-Y."/>
            <person name="Liu B."/>
            <person name="Zhang X.-Y."/>
            <person name="Zhou Q.-M."/>
            <person name="Zhang T."/>
            <person name="Li H."/>
            <person name="Yu Y.-F."/>
            <person name="Zhang X.-L."/>
            <person name="Hao X.-Y."/>
            <person name="Wang M."/>
            <person name="Wang L."/>
            <person name="Wei J.-C."/>
        </authorList>
    </citation>
    <scope>NUCLEOTIDE SEQUENCE [LARGE SCALE GENOMIC DNA]</scope>
    <source>
        <strain evidence="3">Z07020 / HMAS-L-300199</strain>
    </source>
</reference>
<name>U1G7F3_ENDPU</name>
<gene>
    <name evidence="2" type="ORF">EPUS_08289</name>
</gene>
<dbReference type="EMBL" id="KE720957">
    <property type="protein sequence ID" value="ERF73347.1"/>
    <property type="molecule type" value="Genomic_DNA"/>
</dbReference>
<dbReference type="OrthoDB" id="5382953at2759"/>
<dbReference type="HOGENOM" id="CLU_565021_0_0_1"/>
<evidence type="ECO:0000313" key="3">
    <source>
        <dbReference type="Proteomes" id="UP000019373"/>
    </source>
</evidence>
<dbReference type="GeneID" id="19243139"/>
<feature type="compositionally biased region" description="Acidic residues" evidence="1">
    <location>
        <begin position="219"/>
        <end position="238"/>
    </location>
</feature>
<accession>U1G7F3</accession>
<evidence type="ECO:0000256" key="1">
    <source>
        <dbReference type="SAM" id="MobiDB-lite"/>
    </source>
</evidence>